<evidence type="ECO:0000256" key="1">
    <source>
        <dbReference type="SAM" id="MobiDB-lite"/>
    </source>
</evidence>
<organism evidence="3 4">
    <name type="scientific">Anaerostipes butyraticus</name>
    <dbReference type="NCBI Taxonomy" id="645466"/>
    <lineage>
        <taxon>Bacteria</taxon>
        <taxon>Bacillati</taxon>
        <taxon>Bacillota</taxon>
        <taxon>Clostridia</taxon>
        <taxon>Lachnospirales</taxon>
        <taxon>Lachnospiraceae</taxon>
        <taxon>Anaerostipes</taxon>
    </lineage>
</organism>
<dbReference type="PROSITE" id="PS51257">
    <property type="entry name" value="PROKAR_LIPOPROTEIN"/>
    <property type="match status" value="1"/>
</dbReference>
<sequence>MKHMKLVMVTGVLIFALSLAGCGNSKGEQAADSGTSVNSQSENQAGDTGASDDGGENSTNLDNLIETASLRGSVADFQDGSFQVVPDQDDGQIAKSAAEGMESGMESTTVSYGEDCTFQIANINSSTGAVELEAATASDVKKSTSVYVYGETQDDGEIHATKVLITRFN</sequence>
<dbReference type="EMBL" id="BLYI01000023">
    <property type="protein sequence ID" value="GFO84514.1"/>
    <property type="molecule type" value="Genomic_DNA"/>
</dbReference>
<feature type="chain" id="PRO_5038875825" description="Lipoprotein" evidence="2">
    <location>
        <begin position="21"/>
        <end position="169"/>
    </location>
</feature>
<accession>A0A916Q4Z8</accession>
<evidence type="ECO:0008006" key="5">
    <source>
        <dbReference type="Google" id="ProtNLM"/>
    </source>
</evidence>
<dbReference type="RefSeq" id="WP_201310238.1">
    <property type="nucleotide sequence ID" value="NZ_BLYI01000023.1"/>
</dbReference>
<feature type="region of interest" description="Disordered" evidence="1">
    <location>
        <begin position="27"/>
        <end position="61"/>
    </location>
</feature>
<gene>
    <name evidence="3" type="ORF">ANBU17_08610</name>
</gene>
<evidence type="ECO:0000313" key="4">
    <source>
        <dbReference type="Proteomes" id="UP000613208"/>
    </source>
</evidence>
<feature type="signal peptide" evidence="2">
    <location>
        <begin position="1"/>
        <end position="20"/>
    </location>
</feature>
<evidence type="ECO:0000313" key="3">
    <source>
        <dbReference type="EMBL" id="GFO84514.1"/>
    </source>
</evidence>
<name>A0A916Q4Z8_9FIRM</name>
<protein>
    <recommendedName>
        <fullName evidence="5">Lipoprotein</fullName>
    </recommendedName>
</protein>
<dbReference type="AlphaFoldDB" id="A0A916Q4Z8"/>
<feature type="compositionally biased region" description="Polar residues" evidence="1">
    <location>
        <begin position="32"/>
        <end position="46"/>
    </location>
</feature>
<reference evidence="3" key="1">
    <citation type="submission" date="2020-06" db="EMBL/GenBank/DDBJ databases">
        <title>Characterization of fructooligosaccharide metabolism and fructooligosaccharide-degrading enzymes in human commensal butyrate producers.</title>
        <authorList>
            <person name="Tanno H."/>
            <person name="Fujii T."/>
            <person name="Hirano K."/>
            <person name="Maeno S."/>
            <person name="Tonozuka T."/>
            <person name="Sakamoto M."/>
            <person name="Ohkuma M."/>
            <person name="Tochio T."/>
            <person name="Endo A."/>
        </authorList>
    </citation>
    <scope>NUCLEOTIDE SEQUENCE</scope>
    <source>
        <strain evidence="3">JCM 17466</strain>
    </source>
</reference>
<proteinExistence type="predicted"/>
<dbReference type="Proteomes" id="UP000613208">
    <property type="component" value="Unassembled WGS sequence"/>
</dbReference>
<comment type="caution">
    <text evidence="3">The sequence shown here is derived from an EMBL/GenBank/DDBJ whole genome shotgun (WGS) entry which is preliminary data.</text>
</comment>
<keyword evidence="4" id="KW-1185">Reference proteome</keyword>
<keyword evidence="2" id="KW-0732">Signal</keyword>
<evidence type="ECO:0000256" key="2">
    <source>
        <dbReference type="SAM" id="SignalP"/>
    </source>
</evidence>